<feature type="coiled-coil region" evidence="5">
    <location>
        <begin position="189"/>
        <end position="244"/>
    </location>
</feature>
<dbReference type="InterPro" id="IPR033290">
    <property type="entry name" value="CCDC39"/>
</dbReference>
<keyword evidence="3 5" id="KW-0175">Coiled coil</keyword>
<evidence type="ECO:0000313" key="7">
    <source>
        <dbReference type="Proteomes" id="UP000261600"/>
    </source>
</evidence>
<protein>
    <recommendedName>
        <fullName evidence="2">Coiled-coil domain-containing protein 39</fullName>
    </recommendedName>
</protein>
<dbReference type="Ensembl" id="ENSMALT00000010023.1">
    <property type="protein sequence ID" value="ENSMALP00000009817.1"/>
    <property type="gene ID" value="ENSMALG00000006872.1"/>
</dbReference>
<accession>A0A3Q3J8P4</accession>
<dbReference type="GO" id="GO:0005576">
    <property type="term" value="C:extracellular region"/>
    <property type="evidence" value="ECO:0007669"/>
    <property type="project" value="GOC"/>
</dbReference>
<evidence type="ECO:0000256" key="4">
    <source>
        <dbReference type="ARBA" id="ARBA00045182"/>
    </source>
</evidence>
<comment type="function">
    <text evidence="4">Required for assembly of dynein regulatory complex (DRC) and inner dynein arm (IDA) complexes, which are responsible for ciliary beat regulation, thereby playing a central role in motility in cilia and flagella. Probably acts together with CCDC40 to form a molecular ruler that determines the 96 nanometer (nm) repeat length and arrangements of components in cilia and flagella. Not required for outer dynein arm complexes assembly.</text>
</comment>
<dbReference type="GO" id="GO:0060287">
    <property type="term" value="P:epithelial cilium movement involved in determination of left/right asymmetry"/>
    <property type="evidence" value="ECO:0007669"/>
    <property type="project" value="TreeGrafter"/>
</dbReference>
<keyword evidence="7" id="KW-1185">Reference proteome</keyword>
<reference evidence="6" key="2">
    <citation type="submission" date="2025-09" db="UniProtKB">
        <authorList>
            <consortium name="Ensembl"/>
        </authorList>
    </citation>
    <scope>IDENTIFICATION</scope>
</reference>
<dbReference type="GO" id="GO:0060285">
    <property type="term" value="P:cilium-dependent cell motility"/>
    <property type="evidence" value="ECO:0007669"/>
    <property type="project" value="TreeGrafter"/>
</dbReference>
<dbReference type="Proteomes" id="UP000261600">
    <property type="component" value="Unplaced"/>
</dbReference>
<dbReference type="GO" id="GO:0036159">
    <property type="term" value="P:inner dynein arm assembly"/>
    <property type="evidence" value="ECO:0007669"/>
    <property type="project" value="InterPro"/>
</dbReference>
<organism evidence="6 7">
    <name type="scientific">Monopterus albus</name>
    <name type="common">Swamp eel</name>
    <dbReference type="NCBI Taxonomy" id="43700"/>
    <lineage>
        <taxon>Eukaryota</taxon>
        <taxon>Metazoa</taxon>
        <taxon>Chordata</taxon>
        <taxon>Craniata</taxon>
        <taxon>Vertebrata</taxon>
        <taxon>Euteleostomi</taxon>
        <taxon>Actinopterygii</taxon>
        <taxon>Neopterygii</taxon>
        <taxon>Teleostei</taxon>
        <taxon>Neoteleostei</taxon>
        <taxon>Acanthomorphata</taxon>
        <taxon>Anabantaria</taxon>
        <taxon>Synbranchiformes</taxon>
        <taxon>Synbranchidae</taxon>
        <taxon>Monopterus</taxon>
    </lineage>
</organism>
<feature type="coiled-coil region" evidence="5">
    <location>
        <begin position="524"/>
        <end position="558"/>
    </location>
</feature>
<comment type="similarity">
    <text evidence="1">Belongs to the CCDC39 family.</text>
</comment>
<evidence type="ECO:0000256" key="2">
    <source>
        <dbReference type="ARBA" id="ARBA00016725"/>
    </source>
</evidence>
<dbReference type="AlphaFoldDB" id="A0A3Q3J8P4"/>
<dbReference type="PANTHER" id="PTHR18962">
    <property type="entry name" value="COILED-COIL DOMAIN-CONTAINING PROTEIN 39"/>
    <property type="match status" value="1"/>
</dbReference>
<sequence>ALCKAKEREIEMERHLTALAERESGRLAQETAKMENEQRSLAERATQNQIFKAKQKLEEFRSQMNWDQQTMDAFLEESARRDEDAMAIIKYAQQDEQRIKSLTLGIEKKTLDANEKRKVLDREKAETTSAQIALDKTTENLQQAHLETQQLIHQWENTIKQMKQRDSEMQQCALLAQANQYIRDRNATITQMKHLLDTQRNNNQEIERKTTIANRQALKLRQDLKEQENNCRRLQDELDTCKGTLDKTTSDVASATSNISRMKKDIQAYNSALEEKLKLVSQTAPSEAERVTQLDQYLKDEEQAIKLFRSKEHLQGLKTKEKDAVAQISRSKSTITNLESQLRKLDNDLMKQQMTITEQQDSKIIGLSKKLARLQGDLPQDEKQMLDMKITDLTKAVEEKKKTANMLTSTLKESEQGNMVEYNIMKMEVKRIRDLLYNKADTVLSLEKRKLMLQKIIKDREEEIKAAREVLSKQLKISDKERRKLIELNEKLSKINMLKKRFEILTFSMAAPEGEEEKALAYYITKAAQEKEELRQKRDSLAAKIRQTELENRALDNTNQLFNYSNSEFRKALNKVKESPEYQEKLKLEEQLKANEATLKSKRKQVEELQLD</sequence>
<dbReference type="GO" id="GO:0005930">
    <property type="term" value="C:axoneme"/>
    <property type="evidence" value="ECO:0007669"/>
    <property type="project" value="InterPro"/>
</dbReference>
<name>A0A3Q3J8P4_MONAL</name>
<evidence type="ECO:0000256" key="3">
    <source>
        <dbReference type="ARBA" id="ARBA00023054"/>
    </source>
</evidence>
<evidence type="ECO:0000256" key="5">
    <source>
        <dbReference type="SAM" id="Coils"/>
    </source>
</evidence>
<evidence type="ECO:0000256" key="1">
    <source>
        <dbReference type="ARBA" id="ARBA00005805"/>
    </source>
</evidence>
<proteinExistence type="inferred from homology"/>
<feature type="coiled-coil region" evidence="5">
    <location>
        <begin position="328"/>
        <end position="355"/>
    </location>
</feature>
<dbReference type="PANTHER" id="PTHR18962:SF0">
    <property type="entry name" value="COILED-COIL DOMAIN-CONTAINING PROTEIN 39"/>
    <property type="match status" value="1"/>
</dbReference>
<reference evidence="6" key="1">
    <citation type="submission" date="2025-08" db="UniProtKB">
        <authorList>
            <consortium name="Ensembl"/>
        </authorList>
    </citation>
    <scope>IDENTIFICATION</scope>
</reference>
<evidence type="ECO:0000313" key="6">
    <source>
        <dbReference type="Ensembl" id="ENSMALP00000009817.1"/>
    </source>
</evidence>
<feature type="coiled-coil region" evidence="5">
    <location>
        <begin position="585"/>
        <end position="612"/>
    </location>
</feature>
<dbReference type="Pfam" id="PF24161">
    <property type="entry name" value="CCDC39"/>
    <property type="match status" value="1"/>
</dbReference>